<proteinExistence type="inferred from homology"/>
<dbReference type="Pfam" id="PF05670">
    <property type="entry name" value="NFACT-R_1"/>
    <property type="match status" value="1"/>
</dbReference>
<evidence type="ECO:0000256" key="5">
    <source>
        <dbReference type="HAMAP-Rule" id="MF_00844"/>
    </source>
</evidence>
<sequence>MAYDGVTLYHLINEFKPLLIGGRIRKIYQPEIDEIRLLVNLGNQKKHLLLSANASNPRVYMTEKIKENPSAAPSFCMVLRKYLLNGTIIDIAQHETDRIMELSVTAKNDFNEIVVRKLLVEIMGRNSNIILVDESMKILDSLKKVGSTSSRYRQILPGRDYVYPPENSRLSFLNLDANHLNELLSDYKDSSVEKVFVQALLGISPNISREIAFRSGIDPQTSVSGLSKKQKQFLCEAFTQVINEIRQKSEPVIIYLGRKMVDFSTIDLHYLRSDHRFEAYPSISEMLEAYYFMRDKALRFKTRAANLRQQLDILVRKNIKKLDNLQQDVDASHKNEKFKLYGDLITANIYAIEKGQEIATLVNYYDPDCQTIDIPLKVNRTPAQNAQHYYKKYNKSKTALKHLASYILETEEKIYYLESLVNSLDQSTELAELDEIRHEFLHSEFNKKAISKEDKQKQLPSKPLHYISSEGFHIFVGKNNYQNDFISTKMGKNEDCWLHVKDAPGSHVLIVAGGRFITEKTLLEAGNLAAWFSKSRGSSNVPVDYLEFKYLKKPSKAKPGMVIFTNQNTMYVTPTQDGVESIEVITDTN</sequence>
<dbReference type="PANTHER" id="PTHR15239:SF6">
    <property type="entry name" value="RIBOSOME QUALITY CONTROL COMPLEX SUBUNIT NEMF"/>
    <property type="match status" value="1"/>
</dbReference>
<accession>A0A5D0WVM5</accession>
<evidence type="ECO:0000259" key="6">
    <source>
        <dbReference type="Pfam" id="PF05670"/>
    </source>
</evidence>
<dbReference type="EMBL" id="VSLA01000002">
    <property type="protein sequence ID" value="TYC88352.1"/>
    <property type="molecule type" value="Genomic_DNA"/>
</dbReference>
<dbReference type="GO" id="GO:0072344">
    <property type="term" value="P:rescue of stalled ribosome"/>
    <property type="evidence" value="ECO:0007669"/>
    <property type="project" value="UniProtKB-UniRule"/>
</dbReference>
<comment type="similarity">
    <text evidence="5">Belongs to the NEMF family.</text>
</comment>
<dbReference type="Gene3D" id="2.30.310.10">
    <property type="entry name" value="ibrinogen binding protein from staphylococcus aureus domain"/>
    <property type="match status" value="1"/>
</dbReference>
<keyword evidence="2 5" id="KW-0699">rRNA-binding</keyword>
<dbReference type="Proteomes" id="UP000322619">
    <property type="component" value="Unassembled WGS sequence"/>
</dbReference>
<dbReference type="InterPro" id="IPR008532">
    <property type="entry name" value="NFACT_RNA-bd"/>
</dbReference>
<keyword evidence="1 5" id="KW-0820">tRNA-binding</keyword>
<dbReference type="GO" id="GO:0000049">
    <property type="term" value="F:tRNA binding"/>
    <property type="evidence" value="ECO:0007669"/>
    <property type="project" value="UniProtKB-UniRule"/>
</dbReference>
<dbReference type="RefSeq" id="WP_148636438.1">
    <property type="nucleotide sequence ID" value="NZ_VSLA01000002.1"/>
</dbReference>
<dbReference type="HAMAP" id="MF_00844_B">
    <property type="entry name" value="RqcH_B"/>
    <property type="match status" value="1"/>
</dbReference>
<reference evidence="7 8" key="1">
    <citation type="submission" date="2019-08" db="EMBL/GenBank/DDBJ databases">
        <title>Isolation and enrichment of carboxydotrophic bacteria from anaerobic sludge for the production of bio-based chemicals from syngas.</title>
        <authorList>
            <person name="Antares A.L."/>
            <person name="Moreira J."/>
            <person name="Diender M."/>
            <person name="Parshina S.N."/>
            <person name="Stams A.J.M."/>
            <person name="Alves M."/>
            <person name="Alves J.I."/>
            <person name="Sousa D.Z."/>
        </authorList>
    </citation>
    <scope>NUCLEOTIDE SEQUENCE [LARGE SCALE GENOMIC DNA]</scope>
    <source>
        <strain evidence="7 8">JM</strain>
    </source>
</reference>
<keyword evidence="4 5" id="KW-0648">Protein biosynthesis</keyword>
<evidence type="ECO:0000256" key="4">
    <source>
        <dbReference type="ARBA" id="ARBA00022917"/>
    </source>
</evidence>
<dbReference type="InterPro" id="IPR043682">
    <property type="entry name" value="RqcH_bacterial"/>
</dbReference>
<dbReference type="FunFam" id="2.30.310.10:FF:000004">
    <property type="entry name" value="Fibronectin-binding protein A"/>
    <property type="match status" value="1"/>
</dbReference>
<comment type="subunit">
    <text evidence="5">Associates with stalled 50S ribosomal subunits. Binds to RqcP.</text>
</comment>
<organism evidence="7 8">
    <name type="scientific">Acetobacterium wieringae</name>
    <dbReference type="NCBI Taxonomy" id="52694"/>
    <lineage>
        <taxon>Bacteria</taxon>
        <taxon>Bacillati</taxon>
        <taxon>Bacillota</taxon>
        <taxon>Clostridia</taxon>
        <taxon>Eubacteriales</taxon>
        <taxon>Eubacteriaceae</taxon>
        <taxon>Acetobacterium</taxon>
    </lineage>
</organism>
<dbReference type="PANTHER" id="PTHR15239">
    <property type="entry name" value="NUCLEAR EXPORT MEDIATOR FACTOR NEMF"/>
    <property type="match status" value="1"/>
</dbReference>
<keyword evidence="3 5" id="KW-0694">RNA-binding</keyword>
<dbReference type="GO" id="GO:0019843">
    <property type="term" value="F:rRNA binding"/>
    <property type="evidence" value="ECO:0007669"/>
    <property type="project" value="UniProtKB-UniRule"/>
</dbReference>
<dbReference type="Gene3D" id="1.10.8.50">
    <property type="match status" value="1"/>
</dbReference>
<dbReference type="InterPro" id="IPR010979">
    <property type="entry name" value="Ribosomal_uS13-like_H2TH"/>
</dbReference>
<evidence type="ECO:0000256" key="3">
    <source>
        <dbReference type="ARBA" id="ARBA00022884"/>
    </source>
</evidence>
<evidence type="ECO:0000256" key="1">
    <source>
        <dbReference type="ARBA" id="ARBA00022555"/>
    </source>
</evidence>
<protein>
    <recommendedName>
        <fullName evidence="5">Rqc2 homolog RqcH</fullName>
        <shortName evidence="5">RqcH</shortName>
    </recommendedName>
</protein>
<dbReference type="AlphaFoldDB" id="A0A5D0WVM5"/>
<comment type="caution">
    <text evidence="7">The sequence shown here is derived from an EMBL/GenBank/DDBJ whole genome shotgun (WGS) entry which is preliminary data.</text>
</comment>
<evidence type="ECO:0000313" key="7">
    <source>
        <dbReference type="EMBL" id="TYC88352.1"/>
    </source>
</evidence>
<dbReference type="GO" id="GO:0043023">
    <property type="term" value="F:ribosomal large subunit binding"/>
    <property type="evidence" value="ECO:0007669"/>
    <property type="project" value="UniProtKB-UniRule"/>
</dbReference>
<evidence type="ECO:0000256" key="2">
    <source>
        <dbReference type="ARBA" id="ARBA00022730"/>
    </source>
</evidence>
<gene>
    <name evidence="5" type="primary">rqcH</name>
    <name evidence="7" type="ORF">FXB42_01690</name>
</gene>
<dbReference type="GO" id="GO:1990112">
    <property type="term" value="C:RQC complex"/>
    <property type="evidence" value="ECO:0007669"/>
    <property type="project" value="TreeGrafter"/>
</dbReference>
<dbReference type="SUPFAM" id="SSF46946">
    <property type="entry name" value="S13-like H2TH domain"/>
    <property type="match status" value="1"/>
</dbReference>
<evidence type="ECO:0000313" key="8">
    <source>
        <dbReference type="Proteomes" id="UP000322619"/>
    </source>
</evidence>
<feature type="domain" description="NFACT RNA-binding" evidence="6">
    <location>
        <begin position="463"/>
        <end position="564"/>
    </location>
</feature>
<comment type="function">
    <text evidence="5">Key component of the ribosome quality control system (RQC), a ribosome-associated complex that mediates the extraction of incompletely synthesized nascent chains from stalled ribosomes and their subsequent degradation. RqcH recruits Ala-charged tRNA, and with RqcP directs the elongation of stalled nascent chains on 50S ribosomal subunits, leading to non-templated C-terminal alanine extensions (Ala tail). The Ala tail promotes nascent chain degradation. May add between 1 and at least 8 Ala residues. Binds to stalled 50S ribosomal subunits.</text>
</comment>
<dbReference type="Pfam" id="PF05833">
    <property type="entry name" value="NFACT_N"/>
    <property type="match status" value="1"/>
</dbReference>
<name>A0A5D0WVM5_9FIRM</name>
<dbReference type="InterPro" id="IPR051608">
    <property type="entry name" value="RQC_Subunit_NEMF"/>
</dbReference>